<dbReference type="InterPro" id="IPR002716">
    <property type="entry name" value="PIN_dom"/>
</dbReference>
<accession>A0A9X4LJ99</accession>
<comment type="caution">
    <text evidence="2">The sequence shown here is derived from an EMBL/GenBank/DDBJ whole genome shotgun (WGS) entry which is preliminary data.</text>
</comment>
<evidence type="ECO:0000313" key="2">
    <source>
        <dbReference type="EMBL" id="MDG0865126.1"/>
    </source>
</evidence>
<dbReference type="Pfam" id="PF01850">
    <property type="entry name" value="PIN"/>
    <property type="match status" value="1"/>
</dbReference>
<dbReference type="SUPFAM" id="SSF88723">
    <property type="entry name" value="PIN domain-like"/>
    <property type="match status" value="1"/>
</dbReference>
<dbReference type="EMBL" id="SGUG01000053">
    <property type="protein sequence ID" value="MDG0865126.1"/>
    <property type="molecule type" value="Genomic_DNA"/>
</dbReference>
<evidence type="ECO:0000313" key="3">
    <source>
        <dbReference type="Proteomes" id="UP001152766"/>
    </source>
</evidence>
<feature type="domain" description="PIN" evidence="1">
    <location>
        <begin position="7"/>
        <end position="128"/>
    </location>
</feature>
<dbReference type="Proteomes" id="UP001152766">
    <property type="component" value="Unassembled WGS sequence"/>
</dbReference>
<reference evidence="2" key="1">
    <citation type="submission" date="2019-02" db="EMBL/GenBank/DDBJ databases">
        <title>Draft genome of the type strain Pelomonas aquatica CCUG 52575T.</title>
        <authorList>
            <person name="Gomila M."/>
            <person name="Lalucat J."/>
        </authorList>
    </citation>
    <scope>NUCLEOTIDE SEQUENCE</scope>
    <source>
        <strain evidence="2">CCUG 52575</strain>
    </source>
</reference>
<dbReference type="CDD" id="cd18683">
    <property type="entry name" value="PIN_VapC-like"/>
    <property type="match status" value="1"/>
</dbReference>
<dbReference type="AlphaFoldDB" id="A0A9X4LJ99"/>
<dbReference type="InterPro" id="IPR029060">
    <property type="entry name" value="PIN-like_dom_sf"/>
</dbReference>
<dbReference type="Gene3D" id="3.40.50.1010">
    <property type="entry name" value="5'-nuclease"/>
    <property type="match status" value="1"/>
</dbReference>
<name>A0A9X4LJ99_9BURK</name>
<gene>
    <name evidence="2" type="ORF">EXJ73_21940</name>
</gene>
<protein>
    <submittedName>
        <fullName evidence="2">PIN domain-containing protein</fullName>
    </submittedName>
</protein>
<proteinExistence type="predicted"/>
<evidence type="ECO:0000259" key="1">
    <source>
        <dbReference type="Pfam" id="PF01850"/>
    </source>
</evidence>
<dbReference type="RefSeq" id="WP_268152866.1">
    <property type="nucleotide sequence ID" value="NZ_JAPPUW010000018.1"/>
</dbReference>
<organism evidence="2 3">
    <name type="scientific">Pelomonas aquatica</name>
    <dbReference type="NCBI Taxonomy" id="431058"/>
    <lineage>
        <taxon>Bacteria</taxon>
        <taxon>Pseudomonadati</taxon>
        <taxon>Pseudomonadota</taxon>
        <taxon>Betaproteobacteria</taxon>
        <taxon>Burkholderiales</taxon>
        <taxon>Sphaerotilaceae</taxon>
        <taxon>Roseateles</taxon>
    </lineage>
</organism>
<keyword evidence="3" id="KW-1185">Reference proteome</keyword>
<sequence>MRDCVGLDTNVLARYFVEDDADAVTQKQREAARRLIESGRPLAVAKTVLLEFEWVLRGHYELERRDVGAAMLHLLALPQVRIEDRERVSAAVDMLLDGFDFADALHHVSYRDCESVATFDDRRFARRAQARALVPRIYIPV</sequence>